<reference evidence="1" key="1">
    <citation type="journal article" date="2023" name="DNA Res.">
        <title>Chromosome-level genome assembly of Phrynocephalus forsythii using third-generation DNA sequencing and Hi-C analysis.</title>
        <authorList>
            <person name="Qi Y."/>
            <person name="Zhao W."/>
            <person name="Zhao Y."/>
            <person name="Niu C."/>
            <person name="Cao S."/>
            <person name="Zhang Y."/>
        </authorList>
    </citation>
    <scope>NUCLEOTIDE SEQUENCE</scope>
    <source>
        <tissue evidence="1">Muscle</tissue>
    </source>
</reference>
<dbReference type="AlphaFoldDB" id="A0A9Q0Y5I4"/>
<accession>A0A9Q0Y5I4</accession>
<evidence type="ECO:0000313" key="2">
    <source>
        <dbReference type="Proteomes" id="UP001142489"/>
    </source>
</evidence>
<dbReference type="OrthoDB" id="10062692at2759"/>
<gene>
    <name evidence="1" type="ORF">JRQ81_000534</name>
</gene>
<dbReference type="EMBL" id="JAPFRF010000001">
    <property type="protein sequence ID" value="KAJ7344584.1"/>
    <property type="molecule type" value="Genomic_DNA"/>
</dbReference>
<name>A0A9Q0Y5I4_9SAUR</name>
<organism evidence="1 2">
    <name type="scientific">Phrynocephalus forsythii</name>
    <dbReference type="NCBI Taxonomy" id="171643"/>
    <lineage>
        <taxon>Eukaryota</taxon>
        <taxon>Metazoa</taxon>
        <taxon>Chordata</taxon>
        <taxon>Craniata</taxon>
        <taxon>Vertebrata</taxon>
        <taxon>Euteleostomi</taxon>
        <taxon>Lepidosauria</taxon>
        <taxon>Squamata</taxon>
        <taxon>Bifurcata</taxon>
        <taxon>Unidentata</taxon>
        <taxon>Episquamata</taxon>
        <taxon>Toxicofera</taxon>
        <taxon>Iguania</taxon>
        <taxon>Acrodonta</taxon>
        <taxon>Agamidae</taxon>
        <taxon>Agaminae</taxon>
        <taxon>Phrynocephalus</taxon>
    </lineage>
</organism>
<evidence type="ECO:0008006" key="3">
    <source>
        <dbReference type="Google" id="ProtNLM"/>
    </source>
</evidence>
<sequence>MDTIRKTAVIDRELCRLRMDIVALQDTRLPDSGSVKERNFMFFWQGKPSNETTECGVGFAVRNTFLGLIIPPAVGSEKILSMQLHTTAGLVTLISAYAPTLSSPAEHKDKFYDDLAATSKKIPEKRSILGDFNAR</sequence>
<evidence type="ECO:0000313" key="1">
    <source>
        <dbReference type="EMBL" id="KAJ7344584.1"/>
    </source>
</evidence>
<dbReference type="SUPFAM" id="SSF56219">
    <property type="entry name" value="DNase I-like"/>
    <property type="match status" value="1"/>
</dbReference>
<proteinExistence type="predicted"/>
<protein>
    <recommendedName>
        <fullName evidence="3">Endonuclease/exonuclease/phosphatase domain-containing protein</fullName>
    </recommendedName>
</protein>
<dbReference type="InterPro" id="IPR036691">
    <property type="entry name" value="Endo/exonu/phosph_ase_sf"/>
</dbReference>
<feature type="non-terminal residue" evidence="1">
    <location>
        <position position="135"/>
    </location>
</feature>
<dbReference type="Proteomes" id="UP001142489">
    <property type="component" value="Unassembled WGS sequence"/>
</dbReference>
<comment type="caution">
    <text evidence="1">The sequence shown here is derived from an EMBL/GenBank/DDBJ whole genome shotgun (WGS) entry which is preliminary data.</text>
</comment>
<keyword evidence="2" id="KW-1185">Reference proteome</keyword>
<dbReference type="Gene3D" id="3.60.10.10">
    <property type="entry name" value="Endonuclease/exonuclease/phosphatase"/>
    <property type="match status" value="1"/>
</dbReference>